<dbReference type="Proteomes" id="UP001163850">
    <property type="component" value="Unassembled WGS sequence"/>
</dbReference>
<dbReference type="AlphaFoldDB" id="A0AA38Q7H4"/>
<accession>A0AA38Q7H4</accession>
<organism evidence="1 2">
    <name type="scientific">Lentinula detonsa</name>
    <dbReference type="NCBI Taxonomy" id="2804962"/>
    <lineage>
        <taxon>Eukaryota</taxon>
        <taxon>Fungi</taxon>
        <taxon>Dikarya</taxon>
        <taxon>Basidiomycota</taxon>
        <taxon>Agaricomycotina</taxon>
        <taxon>Agaricomycetes</taxon>
        <taxon>Agaricomycetidae</taxon>
        <taxon>Agaricales</taxon>
        <taxon>Marasmiineae</taxon>
        <taxon>Omphalotaceae</taxon>
        <taxon>Lentinula</taxon>
    </lineage>
</organism>
<evidence type="ECO:0000313" key="2">
    <source>
        <dbReference type="Proteomes" id="UP001163850"/>
    </source>
</evidence>
<dbReference type="PANTHER" id="PTHR35871">
    <property type="entry name" value="EXPRESSED PROTEIN"/>
    <property type="match status" value="1"/>
</dbReference>
<dbReference type="EMBL" id="MU801911">
    <property type="protein sequence ID" value="KAJ3988328.1"/>
    <property type="molecule type" value="Genomic_DNA"/>
</dbReference>
<comment type="caution">
    <text evidence="1">The sequence shown here is derived from an EMBL/GenBank/DDBJ whole genome shotgun (WGS) entry which is preliminary data.</text>
</comment>
<gene>
    <name evidence="1" type="ORF">F5890DRAFT_1471617</name>
</gene>
<protein>
    <recommendedName>
        <fullName evidence="3">DDE-1 domain-containing protein</fullName>
    </recommendedName>
</protein>
<name>A0AA38Q7H4_9AGAR</name>
<dbReference type="PANTHER" id="PTHR35871:SF1">
    <property type="entry name" value="CXC1-LIKE CYSTEINE CLUSTER ASSOCIATED WITH KDZ TRANSPOSASES DOMAIN-CONTAINING PROTEIN"/>
    <property type="match status" value="1"/>
</dbReference>
<evidence type="ECO:0000313" key="1">
    <source>
        <dbReference type="EMBL" id="KAJ3988328.1"/>
    </source>
</evidence>
<reference evidence="1" key="1">
    <citation type="submission" date="2022-08" db="EMBL/GenBank/DDBJ databases">
        <authorList>
            <consortium name="DOE Joint Genome Institute"/>
            <person name="Min B."/>
            <person name="Riley R."/>
            <person name="Sierra-Patev S."/>
            <person name="Naranjo-Ortiz M."/>
            <person name="Looney B."/>
            <person name="Konkel Z."/>
            <person name="Slot J.C."/>
            <person name="Sakamoto Y."/>
            <person name="Steenwyk J.L."/>
            <person name="Rokas A."/>
            <person name="Carro J."/>
            <person name="Camarero S."/>
            <person name="Ferreira P."/>
            <person name="Molpeceres G."/>
            <person name="Ruiz-Duenas F.J."/>
            <person name="Serrano A."/>
            <person name="Henrissat B."/>
            <person name="Drula E."/>
            <person name="Hughes K.W."/>
            <person name="Mata J.L."/>
            <person name="Ishikawa N.K."/>
            <person name="Vargas-Isla R."/>
            <person name="Ushijima S."/>
            <person name="Smith C.A."/>
            <person name="Ahrendt S."/>
            <person name="Andreopoulos W."/>
            <person name="He G."/>
            <person name="Labutti K."/>
            <person name="Lipzen A."/>
            <person name="Ng V."/>
            <person name="Sandor L."/>
            <person name="Barry K."/>
            <person name="Martinez A.T."/>
            <person name="Xiao Y."/>
            <person name="Gibbons J.G."/>
            <person name="Terashima K."/>
            <person name="Hibbett D.S."/>
            <person name="Grigoriev I.V."/>
        </authorList>
    </citation>
    <scope>NUCLEOTIDE SEQUENCE</scope>
    <source>
        <strain evidence="1">TFB7829</strain>
    </source>
</reference>
<proteinExistence type="predicted"/>
<evidence type="ECO:0008006" key="3">
    <source>
        <dbReference type="Google" id="ProtNLM"/>
    </source>
</evidence>
<sequence>MSEEECEEENWEEAWFDNENLQERLYENALAMDKDVMDEDWVPDALTNRKKRRKQRENKGTVFFTSVSFKTQSAFTPARPEHYAKGPNIAKKAPRTIRRYKHEMKTQNSLEKFGFVGQAPVVQGMCATSKNPSSLLDPPITLSSGPIPSTSLDDPVQTGVPVRAEFSNLEHCNPGNRNVNGDEELITIREEMVEPSLRWDDPAVFVGTAADSATEQTQTDLAGEAWEDELDETIGSMAVEVRGWRELREEIKKDLARGKKGGLPLSSINQLLIIRNFATLRLKGFSRMQASREIAQQWHEGIGTHLATRVRSLARHYQLFEQLPKEKRGGIRTSRTLLADEATRKAARAWLISQKVGEVTPQKFQATLNTTILPSLGITHKKPLCLRTARRWLVTLGWRLTALRKGVYMDGHERPDVIKYRDTVFLPVMAEYEHRMAKYEGPNLNRTEPVLEAGKKEIITLWHDESSLHALEYKTSAWLGPNQSILQKKSRGRLIHVSDFINEVTGRLICCNEDGKITRDAWKVIYPGSQGDPWWDTAQLLIQTREAISIFEEAHPNCQALFVFDQSSAHASLGPDALKAFEMNKSDGGKQRKQKDTVIPQSNPIVELRGKPQKTTLSDGRPKGLQSILKERGFNVKQMKAKCSPVCPFENETCCMARLLSKQDDFVNQPSMLETLITDAGHYCIFLPKFHLLGLGKISVQASTKDQIPGCKRCSL</sequence>